<dbReference type="Pfam" id="PF14580">
    <property type="entry name" value="LRR_9"/>
    <property type="match status" value="1"/>
</dbReference>
<dbReference type="Gene3D" id="3.80.10.10">
    <property type="entry name" value="Ribonuclease Inhibitor"/>
    <property type="match status" value="2"/>
</dbReference>
<sequence>MTVEEETPAIQNLHLSEPDASHSEEDAEDLAAENEAQENDAVTRGFPEGVVVLPDESPEQFDADDDLTSAYADDVEYIDLIHLKVKSFEALGLGRFQQLKGLCLRSNLLDSIAGVKVLNEELLEDLDVYDNRINHISKHINALTKLTSLDFSFNKIKNIKNIDKLVNLESLYFVQNRISEITGLATLKRLRMLELGGNRIEVISDTLLQLPALEELWLGKNRIKKLENLGALKNLRILSIQSNRLTKIEGLEELENLEELYLSHNGISKIENLEKNTKLKTIDITSNRISDLDGLSHLTKLTDLWCSYNQIADFGRLESLAKLPELETVYFEGNPIQLQNPPAYRRKVRLNLGPGIKKIDATYVTGNL</sequence>
<reference evidence="7" key="1">
    <citation type="submission" date="2013-12" db="EMBL/GenBank/DDBJ databases">
        <authorList>
            <person name="Genoscope - CEA"/>
        </authorList>
    </citation>
    <scope>NUCLEOTIDE SEQUENCE</scope>
    <source>
        <strain evidence="7">CBS 1993</strain>
    </source>
</reference>
<evidence type="ECO:0000256" key="1">
    <source>
        <dbReference type="ARBA" id="ARBA00004123"/>
    </source>
</evidence>
<dbReference type="InterPro" id="IPR003591">
    <property type="entry name" value="Leu-rich_rpt_typical-subtyp"/>
</dbReference>
<comment type="subcellular location">
    <subcellularLocation>
        <location evidence="1">Nucleus</location>
    </subcellularLocation>
</comment>
<dbReference type="GO" id="GO:0072542">
    <property type="term" value="F:protein phosphatase activator activity"/>
    <property type="evidence" value="ECO:0007669"/>
    <property type="project" value="EnsemblFungi"/>
</dbReference>
<dbReference type="GO" id="GO:0004865">
    <property type="term" value="F:protein serine/threonine phosphatase inhibitor activity"/>
    <property type="evidence" value="ECO:0007669"/>
    <property type="project" value="EnsemblFungi"/>
</dbReference>
<proteinExistence type="inferred from homology"/>
<protein>
    <recommendedName>
        <fullName evidence="9">Protein phosphatase 1 regulatory subunit 7</fullName>
    </recommendedName>
</protein>
<dbReference type="InterPro" id="IPR001611">
    <property type="entry name" value="Leu-rich_rpt"/>
</dbReference>
<dbReference type="SUPFAM" id="SSF52058">
    <property type="entry name" value="L domain-like"/>
    <property type="match status" value="1"/>
</dbReference>
<dbReference type="FunFam" id="3.80.10.10:FF:000055">
    <property type="entry name" value="Protein phosphatase 1 regulatory subunit 7"/>
    <property type="match status" value="1"/>
</dbReference>
<reference evidence="7" key="2">
    <citation type="submission" date="2014-02" db="EMBL/GenBank/DDBJ databases">
        <title>Complete DNA sequence of /Kuraishia capsulata/ illustrates novel genomic features among budding yeasts (/Saccharomycotina/).</title>
        <authorList>
            <person name="Morales L."/>
            <person name="Noel B."/>
            <person name="Porcel B."/>
            <person name="Marcet-Houben M."/>
            <person name="Hullo M-F."/>
            <person name="Sacerdot C."/>
            <person name="Tekaia F."/>
            <person name="Leh-Louis V."/>
            <person name="Despons L."/>
            <person name="Khanna V."/>
            <person name="Aury J-M."/>
            <person name="Barbe V."/>
            <person name="Couloux A."/>
            <person name="Labadie K."/>
            <person name="Pelletier E."/>
            <person name="Souciet J-L."/>
            <person name="Boekhout T."/>
            <person name="Gabaldon T."/>
            <person name="Wincker P."/>
            <person name="Dujon B."/>
        </authorList>
    </citation>
    <scope>NUCLEOTIDE SEQUENCE</scope>
    <source>
        <strain evidence="7">CBS 1993</strain>
    </source>
</reference>
<accession>W6MQA1</accession>
<evidence type="ECO:0008006" key="9">
    <source>
        <dbReference type="Google" id="ProtNLM"/>
    </source>
</evidence>
<dbReference type="InterPro" id="IPR032675">
    <property type="entry name" value="LRR_dom_sf"/>
</dbReference>
<dbReference type="InterPro" id="IPR025875">
    <property type="entry name" value="Leu-rich_rpt_4"/>
</dbReference>
<evidence type="ECO:0000256" key="3">
    <source>
        <dbReference type="ARBA" id="ARBA00022737"/>
    </source>
</evidence>
<dbReference type="EMBL" id="HG793130">
    <property type="protein sequence ID" value="CDK28871.1"/>
    <property type="molecule type" value="Genomic_DNA"/>
</dbReference>
<name>W6MQA1_9ASCO</name>
<dbReference type="GO" id="GO:0005634">
    <property type="term" value="C:nucleus"/>
    <property type="evidence" value="ECO:0007669"/>
    <property type="project" value="UniProtKB-SubCell"/>
</dbReference>
<dbReference type="GO" id="GO:0007059">
    <property type="term" value="P:chromosome segregation"/>
    <property type="evidence" value="ECO:0007669"/>
    <property type="project" value="EnsemblFungi"/>
</dbReference>
<feature type="compositionally biased region" description="Acidic residues" evidence="6">
    <location>
        <begin position="25"/>
        <end position="38"/>
    </location>
</feature>
<dbReference type="RefSeq" id="XP_022460861.1">
    <property type="nucleotide sequence ID" value="XM_022605983.1"/>
</dbReference>
<organism evidence="7 8">
    <name type="scientific">Kuraishia capsulata CBS 1993</name>
    <dbReference type="NCBI Taxonomy" id="1382522"/>
    <lineage>
        <taxon>Eukaryota</taxon>
        <taxon>Fungi</taxon>
        <taxon>Dikarya</taxon>
        <taxon>Ascomycota</taxon>
        <taxon>Saccharomycotina</taxon>
        <taxon>Pichiomycetes</taxon>
        <taxon>Pichiales</taxon>
        <taxon>Pichiaceae</taxon>
        <taxon>Kuraishia</taxon>
    </lineage>
</organism>
<evidence type="ECO:0000256" key="6">
    <source>
        <dbReference type="SAM" id="MobiDB-lite"/>
    </source>
</evidence>
<keyword evidence="8" id="KW-1185">Reference proteome</keyword>
<dbReference type="GO" id="GO:0000164">
    <property type="term" value="C:protein phosphatase type 1 complex"/>
    <property type="evidence" value="ECO:0007669"/>
    <property type="project" value="EnsemblFungi"/>
</dbReference>
<feature type="region of interest" description="Disordered" evidence="6">
    <location>
        <begin position="1"/>
        <end position="48"/>
    </location>
</feature>
<dbReference type="AlphaFoldDB" id="W6MQA1"/>
<keyword evidence="3" id="KW-0677">Repeat</keyword>
<keyword evidence="4" id="KW-0539">Nucleus</keyword>
<dbReference type="OrthoDB" id="266138at2759"/>
<dbReference type="Proteomes" id="UP000019384">
    <property type="component" value="Unassembled WGS sequence"/>
</dbReference>
<dbReference type="SMART" id="SM00369">
    <property type="entry name" value="LRR_TYP"/>
    <property type="match status" value="4"/>
</dbReference>
<dbReference type="PROSITE" id="PS51450">
    <property type="entry name" value="LRR"/>
    <property type="match status" value="7"/>
</dbReference>
<dbReference type="HOGENOM" id="CLU_044236_0_0_1"/>
<evidence type="ECO:0000256" key="2">
    <source>
        <dbReference type="ARBA" id="ARBA00022614"/>
    </source>
</evidence>
<evidence type="ECO:0000313" key="8">
    <source>
        <dbReference type="Proteomes" id="UP000019384"/>
    </source>
</evidence>
<dbReference type="GeneID" id="34522249"/>
<dbReference type="SMART" id="SM00365">
    <property type="entry name" value="LRR_SD22"/>
    <property type="match status" value="9"/>
</dbReference>
<evidence type="ECO:0000256" key="5">
    <source>
        <dbReference type="ARBA" id="ARBA00023460"/>
    </source>
</evidence>
<dbReference type="Pfam" id="PF12799">
    <property type="entry name" value="LRR_4"/>
    <property type="match status" value="1"/>
</dbReference>
<comment type="similarity">
    <text evidence="5">Belongs to the SDS22 family.</text>
</comment>
<dbReference type="InterPro" id="IPR050836">
    <property type="entry name" value="SDS22/Internalin_LRR"/>
</dbReference>
<evidence type="ECO:0000256" key="4">
    <source>
        <dbReference type="ARBA" id="ARBA00023242"/>
    </source>
</evidence>
<dbReference type="PANTHER" id="PTHR46652:SF3">
    <property type="entry name" value="LEUCINE-RICH REPEAT-CONTAINING PROTEIN 9"/>
    <property type="match status" value="1"/>
</dbReference>
<gene>
    <name evidence="7" type="ORF">KUCA_T00004856001</name>
</gene>
<evidence type="ECO:0000313" key="7">
    <source>
        <dbReference type="EMBL" id="CDK28871.1"/>
    </source>
</evidence>
<dbReference type="GO" id="GO:0051457">
    <property type="term" value="P:maintenance of protein location in nucleus"/>
    <property type="evidence" value="ECO:0007669"/>
    <property type="project" value="EnsemblFungi"/>
</dbReference>
<keyword evidence="2" id="KW-0433">Leucine-rich repeat</keyword>
<dbReference type="PANTHER" id="PTHR46652">
    <property type="entry name" value="LEUCINE-RICH REPEAT AND IQ DOMAIN-CONTAINING PROTEIN 1-RELATED"/>
    <property type="match status" value="1"/>
</dbReference>
<dbReference type="STRING" id="1382522.W6MQA1"/>